<keyword evidence="2" id="KW-1185">Reference proteome</keyword>
<evidence type="ECO:0000313" key="1">
    <source>
        <dbReference type="EMBL" id="GHE51084.1"/>
    </source>
</evidence>
<protein>
    <submittedName>
        <fullName evidence="1">Uncharacterized protein</fullName>
    </submittedName>
</protein>
<comment type="caution">
    <text evidence="1">The sequence shown here is derived from an EMBL/GenBank/DDBJ whole genome shotgun (WGS) entry which is preliminary data.</text>
</comment>
<name>A0ABQ3I0N4_9BACT</name>
<proteinExistence type="predicted"/>
<evidence type="ECO:0000313" key="2">
    <source>
        <dbReference type="Proteomes" id="UP000658258"/>
    </source>
</evidence>
<reference evidence="2" key="1">
    <citation type="journal article" date="2019" name="Int. J. Syst. Evol. Microbiol.">
        <title>The Global Catalogue of Microorganisms (GCM) 10K type strain sequencing project: providing services to taxonomists for standard genome sequencing and annotation.</title>
        <authorList>
            <consortium name="The Broad Institute Genomics Platform"/>
            <consortium name="The Broad Institute Genome Sequencing Center for Infectious Disease"/>
            <person name="Wu L."/>
            <person name="Ma J."/>
        </authorList>
    </citation>
    <scope>NUCLEOTIDE SEQUENCE [LARGE SCALE GENOMIC DNA]</scope>
    <source>
        <strain evidence="2">CGMCC 1.15111</strain>
    </source>
</reference>
<gene>
    <name evidence="1" type="ORF">GCM10011340_01460</name>
</gene>
<dbReference type="Proteomes" id="UP000658258">
    <property type="component" value="Unassembled WGS sequence"/>
</dbReference>
<organism evidence="1 2">
    <name type="scientific">Roseivirga thermotolerans</name>
    <dbReference type="NCBI Taxonomy" id="1758176"/>
    <lineage>
        <taxon>Bacteria</taxon>
        <taxon>Pseudomonadati</taxon>
        <taxon>Bacteroidota</taxon>
        <taxon>Cytophagia</taxon>
        <taxon>Cytophagales</taxon>
        <taxon>Roseivirgaceae</taxon>
        <taxon>Roseivirga</taxon>
    </lineage>
</organism>
<sequence>MEMLERVFFRSNGGGTYTFAINMSGMKSLLAGYGEELDMKDLMNEIKMGDSTLTRKIGGIEGISNIKANFDTTNFTIEMSFEFANLEALNQGISAYYHDESSPLDIEQYTLYEQKGGEIIRTNQNVMLDQIMKSIKEEAGGSEELDMEFVEMFLSDMKYTQEISFENEIKKFSNDEYTRTNSNTITWTKYLFNKLDVKSNIGVKVKTK</sequence>
<accession>A0ABQ3I0N4</accession>
<dbReference type="EMBL" id="BNAG01000001">
    <property type="protein sequence ID" value="GHE51084.1"/>
    <property type="molecule type" value="Genomic_DNA"/>
</dbReference>